<dbReference type="PROSITE" id="PS51934">
    <property type="entry name" value="LRAT"/>
    <property type="match status" value="1"/>
</dbReference>
<name>A0AAD9NYR0_RIDPI</name>
<dbReference type="Gene3D" id="3.90.1720.10">
    <property type="entry name" value="endopeptidase domain like (from Nostoc punctiforme)"/>
    <property type="match status" value="1"/>
</dbReference>
<evidence type="ECO:0000313" key="4">
    <source>
        <dbReference type="Proteomes" id="UP001209878"/>
    </source>
</evidence>
<reference evidence="3" key="1">
    <citation type="journal article" date="2023" name="Mol. Biol. Evol.">
        <title>Third-Generation Sequencing Reveals the Adaptive Role of the Epigenome in Three Deep-Sea Polychaetes.</title>
        <authorList>
            <person name="Perez M."/>
            <person name="Aroh O."/>
            <person name="Sun Y."/>
            <person name="Lan Y."/>
            <person name="Juniper S.K."/>
            <person name="Young C.R."/>
            <person name="Angers B."/>
            <person name="Qian P.Y."/>
        </authorList>
    </citation>
    <scope>NUCLEOTIDE SEQUENCE</scope>
    <source>
        <strain evidence="3">R07B-5</strain>
    </source>
</reference>
<comment type="caution">
    <text evidence="3">The sequence shown here is derived from an EMBL/GenBank/DDBJ whole genome shotgun (WGS) entry which is preliminary data.</text>
</comment>
<feature type="domain" description="LRAT" evidence="2">
    <location>
        <begin position="57"/>
        <end position="156"/>
    </location>
</feature>
<accession>A0AAD9NYR0</accession>
<protein>
    <recommendedName>
        <fullName evidence="2">LRAT domain-containing protein</fullName>
    </recommendedName>
</protein>
<organism evidence="3 4">
    <name type="scientific">Ridgeia piscesae</name>
    <name type="common">Tubeworm</name>
    <dbReference type="NCBI Taxonomy" id="27915"/>
    <lineage>
        <taxon>Eukaryota</taxon>
        <taxon>Metazoa</taxon>
        <taxon>Spiralia</taxon>
        <taxon>Lophotrochozoa</taxon>
        <taxon>Annelida</taxon>
        <taxon>Polychaeta</taxon>
        <taxon>Sedentaria</taxon>
        <taxon>Canalipalpata</taxon>
        <taxon>Sabellida</taxon>
        <taxon>Siboglinidae</taxon>
        <taxon>Ridgeia</taxon>
    </lineage>
</organism>
<dbReference type="PANTHER" id="PTHR46137:SF1">
    <property type="entry name" value="LRAT DOMAIN-CONTAINING PROTEIN"/>
    <property type="match status" value="1"/>
</dbReference>
<gene>
    <name evidence="3" type="ORF">NP493_249g11057</name>
</gene>
<dbReference type="Pfam" id="PF04970">
    <property type="entry name" value="LRAT"/>
    <property type="match status" value="1"/>
</dbReference>
<evidence type="ECO:0000259" key="2">
    <source>
        <dbReference type="PROSITE" id="PS51934"/>
    </source>
</evidence>
<keyword evidence="1" id="KW-0732">Signal</keyword>
<feature type="chain" id="PRO_5042186205" description="LRAT domain-containing protein" evidence="1">
    <location>
        <begin position="19"/>
        <end position="180"/>
    </location>
</feature>
<dbReference type="PANTHER" id="PTHR46137">
    <property type="entry name" value="OS05G0310600 PROTEIN"/>
    <property type="match status" value="1"/>
</dbReference>
<dbReference type="AlphaFoldDB" id="A0AAD9NYR0"/>
<dbReference type="EMBL" id="JAODUO010000249">
    <property type="protein sequence ID" value="KAK2184921.1"/>
    <property type="molecule type" value="Genomic_DNA"/>
</dbReference>
<evidence type="ECO:0000313" key="3">
    <source>
        <dbReference type="EMBL" id="KAK2184921.1"/>
    </source>
</evidence>
<dbReference type="InterPro" id="IPR007053">
    <property type="entry name" value="LRAT_dom"/>
</dbReference>
<sequence>MGWISSLFSSWFSWTAFTRFMFPAPGRNMEVRYPVTCTVELDPISNPSELQPGDTVTVDGDSVLCRHVGVYLGNNEVIEFTNHLKRTTLTEFRGGAKPLSRVRYTAPSQKDEPGMIVERATNALMNQDVVGSYDVISNNSEHFVTYCTFGKRLSYEGIKAGRVDIETTRKTSYCPPCTIV</sequence>
<evidence type="ECO:0000256" key="1">
    <source>
        <dbReference type="SAM" id="SignalP"/>
    </source>
</evidence>
<dbReference type="Proteomes" id="UP001209878">
    <property type="component" value="Unassembled WGS sequence"/>
</dbReference>
<proteinExistence type="predicted"/>
<feature type="signal peptide" evidence="1">
    <location>
        <begin position="1"/>
        <end position="18"/>
    </location>
</feature>
<keyword evidence="4" id="KW-1185">Reference proteome</keyword>